<proteinExistence type="inferred from homology"/>
<evidence type="ECO:0000256" key="5">
    <source>
        <dbReference type="ARBA" id="ARBA00023136"/>
    </source>
</evidence>
<feature type="transmembrane region" description="Helical" evidence="8">
    <location>
        <begin position="229"/>
        <end position="248"/>
    </location>
</feature>
<feature type="compositionally biased region" description="Low complexity" evidence="7">
    <location>
        <begin position="45"/>
        <end position="56"/>
    </location>
</feature>
<evidence type="ECO:0000256" key="7">
    <source>
        <dbReference type="SAM" id="MobiDB-lite"/>
    </source>
</evidence>
<dbReference type="GO" id="GO:0046872">
    <property type="term" value="F:metal ion binding"/>
    <property type="evidence" value="ECO:0007669"/>
    <property type="project" value="UniProtKB-KW"/>
</dbReference>
<protein>
    <submittedName>
        <fullName evidence="9">Progestin and adipoQ receptor family member 3</fullName>
    </submittedName>
</protein>
<dbReference type="EMBL" id="HBUF01386939">
    <property type="protein sequence ID" value="CAG6732472.1"/>
    <property type="molecule type" value="Transcribed_RNA"/>
</dbReference>
<dbReference type="InterPro" id="IPR004254">
    <property type="entry name" value="AdipoR/HlyIII-related"/>
</dbReference>
<dbReference type="GO" id="GO:0038023">
    <property type="term" value="F:signaling receptor activity"/>
    <property type="evidence" value="ECO:0007669"/>
    <property type="project" value="TreeGrafter"/>
</dbReference>
<sequence length="334" mass="38984">MKIKKNANEECINAADTIEVFKPRKDKERLSDSDSDEAEAQTRRPGSSDPPSHSPSTITLLSYHEAPIHLRFNPYILSGYRGYLSTKMCIESIFWMTNETINIWSHIFGWMLFLALTMYDLFLLNLQASVFDKFIVGLLLCCFQICMVTSTLYHVFSCKSERHFHNFLCFDLFGIALSLLAIYLTGVYYAFWCHKEWQYFYLATVFVIFIACMIMQIPRLNVDPNLKMIMFVCWAAYGVVPTVHWALIMGGWENPIVSMLLPRVVGMYGISGLAFLIYITRFPECFFKGKVDFIGSSHQWWHFFVVLALYHWHNTGIKYIEYRMNHGCTHDMRI</sequence>
<feature type="binding site" evidence="6">
    <location>
        <position position="154"/>
    </location>
    <ligand>
        <name>Zn(2+)</name>
        <dbReference type="ChEBI" id="CHEBI:29105"/>
    </ligand>
</feature>
<comment type="similarity">
    <text evidence="2">Belongs to the ADIPOR family.</text>
</comment>
<dbReference type="Pfam" id="PF03006">
    <property type="entry name" value="HlyIII"/>
    <property type="match status" value="1"/>
</dbReference>
<keyword evidence="6" id="KW-0479">Metal-binding</keyword>
<feature type="binding site" evidence="6">
    <location>
        <position position="302"/>
    </location>
    <ligand>
        <name>Zn(2+)</name>
        <dbReference type="ChEBI" id="CHEBI:29105"/>
    </ligand>
</feature>
<dbReference type="EMBL" id="HBUF01041632">
    <property type="protein sequence ID" value="CAG6618282.1"/>
    <property type="molecule type" value="Transcribed_RNA"/>
</dbReference>
<evidence type="ECO:0000256" key="4">
    <source>
        <dbReference type="ARBA" id="ARBA00022989"/>
    </source>
</evidence>
<dbReference type="PANTHER" id="PTHR20855:SF15">
    <property type="entry name" value="PROGESTIN AND ADIPOQ RECEPTOR FAMILY MEMBER 3"/>
    <property type="match status" value="1"/>
</dbReference>
<feature type="transmembrane region" description="Helical" evidence="8">
    <location>
        <begin position="134"/>
        <end position="156"/>
    </location>
</feature>
<feature type="binding site" evidence="6">
    <location>
        <position position="298"/>
    </location>
    <ligand>
        <name>Zn(2+)</name>
        <dbReference type="ChEBI" id="CHEBI:29105"/>
    </ligand>
</feature>
<keyword evidence="4 8" id="KW-1133">Transmembrane helix</keyword>
<dbReference type="EMBL" id="HBUF01386937">
    <property type="protein sequence ID" value="CAG6732470.1"/>
    <property type="molecule type" value="Transcribed_RNA"/>
</dbReference>
<dbReference type="EMBL" id="HBUF01591830">
    <property type="protein sequence ID" value="CAG6773646.1"/>
    <property type="molecule type" value="Transcribed_RNA"/>
</dbReference>
<keyword evidence="6" id="KW-0862">Zinc</keyword>
<keyword evidence="3 8" id="KW-0812">Transmembrane</keyword>
<feature type="transmembrane region" description="Helical" evidence="8">
    <location>
        <begin position="103"/>
        <end position="122"/>
    </location>
</feature>
<evidence type="ECO:0000256" key="8">
    <source>
        <dbReference type="SAM" id="Phobius"/>
    </source>
</evidence>
<reference evidence="9" key="1">
    <citation type="submission" date="2021-05" db="EMBL/GenBank/DDBJ databases">
        <authorList>
            <person name="Alioto T."/>
            <person name="Alioto T."/>
            <person name="Gomez Garrido J."/>
        </authorList>
    </citation>
    <scope>NUCLEOTIDE SEQUENCE</scope>
</reference>
<dbReference type="EMBL" id="HBUF01386938">
    <property type="protein sequence ID" value="CAG6732471.1"/>
    <property type="molecule type" value="Transcribed_RNA"/>
</dbReference>
<evidence type="ECO:0000256" key="1">
    <source>
        <dbReference type="ARBA" id="ARBA00004141"/>
    </source>
</evidence>
<dbReference type="GO" id="GO:0016020">
    <property type="term" value="C:membrane"/>
    <property type="evidence" value="ECO:0007669"/>
    <property type="project" value="UniProtKB-SubCell"/>
</dbReference>
<evidence type="ECO:0000256" key="2">
    <source>
        <dbReference type="ARBA" id="ARBA00007018"/>
    </source>
</evidence>
<name>A0A8D8YP66_9HEMI</name>
<organism evidence="9">
    <name type="scientific">Cacopsylla melanoneura</name>
    <dbReference type="NCBI Taxonomy" id="428564"/>
    <lineage>
        <taxon>Eukaryota</taxon>
        <taxon>Metazoa</taxon>
        <taxon>Ecdysozoa</taxon>
        <taxon>Arthropoda</taxon>
        <taxon>Hexapoda</taxon>
        <taxon>Insecta</taxon>
        <taxon>Pterygota</taxon>
        <taxon>Neoptera</taxon>
        <taxon>Paraneoptera</taxon>
        <taxon>Hemiptera</taxon>
        <taxon>Sternorrhyncha</taxon>
        <taxon>Psylloidea</taxon>
        <taxon>Psyllidae</taxon>
        <taxon>Psyllinae</taxon>
        <taxon>Cacopsylla</taxon>
    </lineage>
</organism>
<evidence type="ECO:0000313" key="9">
    <source>
        <dbReference type="EMBL" id="CAG6732469.1"/>
    </source>
</evidence>
<evidence type="ECO:0000256" key="3">
    <source>
        <dbReference type="ARBA" id="ARBA00022692"/>
    </source>
</evidence>
<dbReference type="PANTHER" id="PTHR20855">
    <property type="entry name" value="ADIPOR/PROGESTIN RECEPTOR-RELATED"/>
    <property type="match status" value="1"/>
</dbReference>
<evidence type="ECO:0000256" key="6">
    <source>
        <dbReference type="PIRSR" id="PIRSR604254-1"/>
    </source>
</evidence>
<comment type="subcellular location">
    <subcellularLocation>
        <location evidence="1">Membrane</location>
        <topology evidence="1">Multi-pass membrane protein</topology>
    </subcellularLocation>
</comment>
<feature type="transmembrane region" description="Helical" evidence="8">
    <location>
        <begin position="168"/>
        <end position="191"/>
    </location>
</feature>
<feature type="region of interest" description="Disordered" evidence="7">
    <location>
        <begin position="23"/>
        <end position="56"/>
    </location>
</feature>
<accession>A0A8D8YP66</accession>
<dbReference type="EMBL" id="HBUF01591832">
    <property type="protein sequence ID" value="CAG6773648.1"/>
    <property type="molecule type" value="Transcribed_RNA"/>
</dbReference>
<dbReference type="EMBL" id="HBUF01386936">
    <property type="protein sequence ID" value="CAG6732469.1"/>
    <property type="molecule type" value="Transcribed_RNA"/>
</dbReference>
<keyword evidence="5 8" id="KW-0472">Membrane</keyword>
<feature type="transmembrane region" description="Helical" evidence="8">
    <location>
        <begin position="260"/>
        <end position="280"/>
    </location>
</feature>
<dbReference type="AlphaFoldDB" id="A0A8D8YP66"/>
<keyword evidence="9" id="KW-0675">Receptor</keyword>
<feature type="transmembrane region" description="Helical" evidence="8">
    <location>
        <begin position="197"/>
        <end position="217"/>
    </location>
</feature>
<feature type="compositionally biased region" description="Basic and acidic residues" evidence="7">
    <location>
        <begin position="23"/>
        <end position="32"/>
    </location>
</feature>